<keyword evidence="2" id="KW-1133">Transmembrane helix</keyword>
<gene>
    <name evidence="4" type="ORF">BVE84_03845</name>
</gene>
<name>A0ABX3ICW1_9STRE</name>
<dbReference type="Gene3D" id="1.10.530.10">
    <property type="match status" value="1"/>
</dbReference>
<feature type="compositionally biased region" description="Low complexity" evidence="1">
    <location>
        <begin position="15"/>
        <end position="31"/>
    </location>
</feature>
<dbReference type="Gene3D" id="3.90.1720.10">
    <property type="entry name" value="endopeptidase domain like (from Nostoc punctiforme)"/>
    <property type="match status" value="1"/>
</dbReference>
<feature type="region of interest" description="Disordered" evidence="1">
    <location>
        <begin position="1"/>
        <end position="41"/>
    </location>
</feature>
<dbReference type="InterPro" id="IPR038765">
    <property type="entry name" value="Papain-like_cys_pep_sf"/>
</dbReference>
<dbReference type="Pfam" id="PF18013">
    <property type="entry name" value="Phage_lysozyme2"/>
    <property type="match status" value="1"/>
</dbReference>
<dbReference type="PROSITE" id="PS50911">
    <property type="entry name" value="CHAP"/>
    <property type="match status" value="1"/>
</dbReference>
<feature type="region of interest" description="Disordered" evidence="1">
    <location>
        <begin position="57"/>
        <end position="87"/>
    </location>
</feature>
<protein>
    <recommendedName>
        <fullName evidence="3">Peptidase C51 domain-containing protein</fullName>
    </recommendedName>
</protein>
<feature type="domain" description="Peptidase C51" evidence="3">
    <location>
        <begin position="726"/>
        <end position="854"/>
    </location>
</feature>
<dbReference type="RefSeq" id="WP_076995768.1">
    <property type="nucleotide sequence ID" value="NZ_MSPS01000005.1"/>
</dbReference>
<dbReference type="InterPro" id="IPR007921">
    <property type="entry name" value="CHAP_dom"/>
</dbReference>
<keyword evidence="2" id="KW-0472">Membrane</keyword>
<accession>A0ABX3ICW1</accession>
<comment type="caution">
    <text evidence="4">The sequence shown here is derived from an EMBL/GenBank/DDBJ whole genome shotgun (WGS) entry which is preliminary data.</text>
</comment>
<keyword evidence="5" id="KW-1185">Reference proteome</keyword>
<dbReference type="Pfam" id="PF05257">
    <property type="entry name" value="CHAP"/>
    <property type="match status" value="1"/>
</dbReference>
<dbReference type="Proteomes" id="UP000188946">
    <property type="component" value="Unassembled WGS sequence"/>
</dbReference>
<proteinExistence type="predicted"/>
<reference evidence="4 5" key="1">
    <citation type="submission" date="2016-12" db="EMBL/GenBank/DDBJ databases">
        <authorList>
            <person name="Gulvik C.A."/>
        </authorList>
    </citation>
    <scope>NUCLEOTIDE SEQUENCE [LARGE SCALE GENOMIC DNA]</scope>
    <source>
        <strain evidence="4 5">12-5202</strain>
    </source>
</reference>
<evidence type="ECO:0000259" key="3">
    <source>
        <dbReference type="PROSITE" id="PS50911"/>
    </source>
</evidence>
<dbReference type="EMBL" id="MSPR01000005">
    <property type="protein sequence ID" value="ONK30200.1"/>
    <property type="molecule type" value="Genomic_DNA"/>
</dbReference>
<evidence type="ECO:0000313" key="5">
    <source>
        <dbReference type="Proteomes" id="UP000188946"/>
    </source>
</evidence>
<organism evidence="4 5">
    <name type="scientific">Streptococcus azizii</name>
    <dbReference type="NCBI Taxonomy" id="1579424"/>
    <lineage>
        <taxon>Bacteria</taxon>
        <taxon>Bacillati</taxon>
        <taxon>Bacillota</taxon>
        <taxon>Bacilli</taxon>
        <taxon>Lactobacillales</taxon>
        <taxon>Streptococcaceae</taxon>
        <taxon>Streptococcus</taxon>
    </lineage>
</organism>
<dbReference type="SUPFAM" id="SSF54001">
    <property type="entry name" value="Cysteine proteinases"/>
    <property type="match status" value="1"/>
</dbReference>
<evidence type="ECO:0000256" key="2">
    <source>
        <dbReference type="SAM" id="Phobius"/>
    </source>
</evidence>
<dbReference type="InterPro" id="IPR041219">
    <property type="entry name" value="Phage_lysozyme2"/>
</dbReference>
<keyword evidence="2" id="KW-0812">Transmembrane</keyword>
<sequence length="856" mass="96515">MDEKDTIQLQKDQTQLESSSSQRNRLSMSQRNWKKMETSSKVSLLKKVSKTEIEKLRKQVGRGLHQPALPGPLSPKKPKPRKGLHKEPLPQAVASLSSLSKSRGLSSRWGRRVRFEARQLIAENLLQEDSPEEEPTLKQEVRKGGRLFHEVNRSLSAVSSRLSTSAKSRWLSPSSREEIAKKKRFSPKKQRTKVAKREAWGFLTKRVLVALPSGVVKWGLWGLGGVLLLLLIVAGVLGQTFPIQSEYDLNETYLYMTQLDRKQSTDKVVYSTNWEDPLLYLHYRYDTIHEDPRLDANYHFMDQHAGRTYVEGLWKDLNQDPSQLKTIQDLYRQEKAKYSLSKEEQAAFEELMEGAKELGKFAMILELDNPFYLEEDPKAEEALNIKERFGYQTRDKKTDTTLLALAGNHPLYAPLRGRVSVKDRAVTIEAPDAKFTFYQVTSIRVTDGQEVETGTQIGQSHPVGDQRISYQKKLSYTPKSTLTNWNPAPREDWFYVNPGFYFKSVRYLEDTYLTAIDVDAGKAQRVQLIKNYLSRELQREGKSLSLTGLASMLGNFDVESSITAKRAEGDYLPPPIGASPSSWDDPNWLSMNGPAIYRGSYPNILHRGLGLGQWTDTADGSRRHTLLLDYAKSRQKKWYDLELQLDFMLHGDSPYYQAVVRDILTSDASTDDLTLAFLIKWEGNSGDKLAARRQSARQWEGYLKGGTSNTGSASQTVPAAYKDKLPYGLPSDQAILEGQGYPGNAYALGNCTWYVYNRFYQIGQPIDPYLGNATNWVTSSQLRGYRITTEPRAGSAVVFLAGVGGSHPVYGHVGFCEAVGSDGTFLMSEMNAAGGIYSFSWRVLAPQAGIYFITPN</sequence>
<evidence type="ECO:0000313" key="4">
    <source>
        <dbReference type="EMBL" id="ONK30200.1"/>
    </source>
</evidence>
<feature type="transmembrane region" description="Helical" evidence="2">
    <location>
        <begin position="215"/>
        <end position="237"/>
    </location>
</feature>
<evidence type="ECO:0000256" key="1">
    <source>
        <dbReference type="SAM" id="MobiDB-lite"/>
    </source>
</evidence>